<organism evidence="7 8">
    <name type="scientific">Sphaerochaeta associata</name>
    <dbReference type="NCBI Taxonomy" id="1129264"/>
    <lineage>
        <taxon>Bacteria</taxon>
        <taxon>Pseudomonadati</taxon>
        <taxon>Spirochaetota</taxon>
        <taxon>Spirochaetia</taxon>
        <taxon>Spirochaetales</taxon>
        <taxon>Sphaerochaetaceae</taxon>
        <taxon>Sphaerochaeta</taxon>
    </lineage>
</organism>
<evidence type="ECO:0000256" key="4">
    <source>
        <dbReference type="ARBA" id="ARBA00022989"/>
    </source>
</evidence>
<evidence type="ECO:0000256" key="3">
    <source>
        <dbReference type="ARBA" id="ARBA00022692"/>
    </source>
</evidence>
<feature type="transmembrane region" description="Helical" evidence="6">
    <location>
        <begin position="20"/>
        <end position="40"/>
    </location>
</feature>
<gene>
    <name evidence="7" type="ORF">MUG09_03235</name>
</gene>
<keyword evidence="2" id="KW-1003">Cell membrane</keyword>
<accession>A0ABY4DFS4</accession>
<name>A0ABY4DFS4_9SPIR</name>
<evidence type="ECO:0000256" key="5">
    <source>
        <dbReference type="ARBA" id="ARBA00023136"/>
    </source>
</evidence>
<dbReference type="RefSeq" id="WP_244773512.1">
    <property type="nucleotide sequence ID" value="NZ_CP094929.1"/>
</dbReference>
<evidence type="ECO:0000256" key="1">
    <source>
        <dbReference type="ARBA" id="ARBA00004236"/>
    </source>
</evidence>
<keyword evidence="8" id="KW-1185">Reference proteome</keyword>
<evidence type="ECO:0000256" key="2">
    <source>
        <dbReference type="ARBA" id="ARBA00022475"/>
    </source>
</evidence>
<dbReference type="NCBIfam" id="TIGR01195">
    <property type="entry name" value="oadG_fam"/>
    <property type="match status" value="1"/>
</dbReference>
<evidence type="ECO:0000313" key="8">
    <source>
        <dbReference type="Proteomes" id="UP000829708"/>
    </source>
</evidence>
<protein>
    <submittedName>
        <fullName evidence="7">OadG family protein</fullName>
    </submittedName>
</protein>
<reference evidence="8" key="1">
    <citation type="journal article" date="2024" name="J Bioinform Genom">
        <title>Complete genome sequence of the type strain bacterium Sphaerochaeta associata GLS2t (VKM B-2742)t.</title>
        <authorList>
            <person name="Troshina O.Y."/>
            <person name="Tepeeva A.N."/>
            <person name="Arzamasceva V.O."/>
            <person name="Whitman W.B."/>
            <person name="Varghese N."/>
            <person name="Shapiro N."/>
            <person name="Woyke T."/>
            <person name="Kripides N.C."/>
            <person name="Vasilenko O.V."/>
        </authorList>
    </citation>
    <scope>NUCLEOTIDE SEQUENCE [LARGE SCALE GENOMIC DNA]</scope>
    <source>
        <strain evidence="8">GLS2T</strain>
    </source>
</reference>
<dbReference type="Pfam" id="PF04277">
    <property type="entry name" value="OAD_gamma"/>
    <property type="match status" value="1"/>
</dbReference>
<evidence type="ECO:0000256" key="6">
    <source>
        <dbReference type="SAM" id="Phobius"/>
    </source>
</evidence>
<keyword evidence="3 6" id="KW-0812">Transmembrane</keyword>
<sequence>MVFLAQLPKEQLIAQLEYGVILMILGLATVFVFLTLLVFLTKGMSAIARKIAPAKKPAAAVISPSAATISASPASDADIAAAIVAAFAKSKE</sequence>
<dbReference type="EMBL" id="CP094929">
    <property type="protein sequence ID" value="UOM51792.1"/>
    <property type="molecule type" value="Genomic_DNA"/>
</dbReference>
<comment type="subcellular location">
    <subcellularLocation>
        <location evidence="1">Cell membrane</location>
    </subcellularLocation>
</comment>
<keyword evidence="5 6" id="KW-0472">Membrane</keyword>
<evidence type="ECO:0000313" key="7">
    <source>
        <dbReference type="EMBL" id="UOM51792.1"/>
    </source>
</evidence>
<dbReference type="InterPro" id="IPR005899">
    <property type="entry name" value="Na_pump_deCOase"/>
</dbReference>
<dbReference type="Proteomes" id="UP000829708">
    <property type="component" value="Chromosome"/>
</dbReference>
<proteinExistence type="predicted"/>
<keyword evidence="4 6" id="KW-1133">Transmembrane helix</keyword>